<feature type="transmembrane region" description="Helical" evidence="1">
    <location>
        <begin position="178"/>
        <end position="200"/>
    </location>
</feature>
<keyword evidence="1" id="KW-0472">Membrane</keyword>
<evidence type="ECO:0000256" key="1">
    <source>
        <dbReference type="SAM" id="Phobius"/>
    </source>
</evidence>
<proteinExistence type="predicted"/>
<dbReference type="EMBL" id="FNVN01000007">
    <property type="protein sequence ID" value="SEG72155.1"/>
    <property type="molecule type" value="Genomic_DNA"/>
</dbReference>
<dbReference type="Proteomes" id="UP000236740">
    <property type="component" value="Unassembled WGS sequence"/>
</dbReference>
<feature type="transmembrane region" description="Helical" evidence="1">
    <location>
        <begin position="212"/>
        <end position="233"/>
    </location>
</feature>
<feature type="domain" description="CAAX prenyl protease 2/Lysostaphin resistance protein A-like" evidence="2">
    <location>
        <begin position="144"/>
        <end position="252"/>
    </location>
</feature>
<feature type="transmembrane region" description="Helical" evidence="1">
    <location>
        <begin position="262"/>
        <end position="281"/>
    </location>
</feature>
<evidence type="ECO:0000259" key="2">
    <source>
        <dbReference type="Pfam" id="PF02517"/>
    </source>
</evidence>
<dbReference type="KEGG" id="hlm:DV707_17765"/>
<dbReference type="Pfam" id="PF02517">
    <property type="entry name" value="Rce1-like"/>
    <property type="match status" value="1"/>
</dbReference>
<dbReference type="InterPro" id="IPR003675">
    <property type="entry name" value="Rce1/LyrA-like_dom"/>
</dbReference>
<feature type="transmembrane region" description="Helical" evidence="1">
    <location>
        <begin position="104"/>
        <end position="124"/>
    </location>
</feature>
<accession>A0A1H6CHF9</accession>
<feature type="transmembrane region" description="Helical" evidence="1">
    <location>
        <begin position="136"/>
        <end position="157"/>
    </location>
</feature>
<dbReference type="GO" id="GO:0004175">
    <property type="term" value="F:endopeptidase activity"/>
    <property type="evidence" value="ECO:0007669"/>
    <property type="project" value="UniProtKB-ARBA"/>
</dbReference>
<dbReference type="GO" id="GO:0080120">
    <property type="term" value="P:CAAX-box protein maturation"/>
    <property type="evidence" value="ECO:0007669"/>
    <property type="project" value="UniProtKB-ARBA"/>
</dbReference>
<name>A0A1H6CHF9_9EURY</name>
<feature type="transmembrane region" description="Helical" evidence="1">
    <location>
        <begin position="62"/>
        <end position="84"/>
    </location>
</feature>
<keyword evidence="3" id="KW-0645">Protease</keyword>
<dbReference type="Proteomes" id="UP000296733">
    <property type="component" value="Plasmid unnamed3"/>
</dbReference>
<keyword evidence="1" id="KW-0812">Transmembrane</keyword>
<evidence type="ECO:0000313" key="5">
    <source>
        <dbReference type="Proteomes" id="UP000236740"/>
    </source>
</evidence>
<protein>
    <submittedName>
        <fullName evidence="3">CPBP family intramembrane metalloprotease</fullName>
    </submittedName>
</protein>
<organism evidence="4 5">
    <name type="scientific">Halobellus limi</name>
    <dbReference type="NCBI Taxonomy" id="699433"/>
    <lineage>
        <taxon>Archaea</taxon>
        <taxon>Methanobacteriati</taxon>
        <taxon>Methanobacteriota</taxon>
        <taxon>Stenosarchaea group</taxon>
        <taxon>Halobacteria</taxon>
        <taxon>Halobacteriales</taxon>
        <taxon>Haloferacaceae</taxon>
        <taxon>Halobellus</taxon>
    </lineage>
</organism>
<evidence type="ECO:0000313" key="6">
    <source>
        <dbReference type="Proteomes" id="UP000296733"/>
    </source>
</evidence>
<keyword evidence="5" id="KW-1185">Reference proteome</keyword>
<geneLocation type="plasmid" evidence="3">
    <name>unnamed3</name>
</geneLocation>
<keyword evidence="3" id="KW-0482">Metalloprotease</keyword>
<dbReference type="GO" id="GO:0006508">
    <property type="term" value="P:proteolysis"/>
    <property type="evidence" value="ECO:0007669"/>
    <property type="project" value="UniProtKB-KW"/>
</dbReference>
<dbReference type="AlphaFoldDB" id="A0A1H6CHF9"/>
<keyword evidence="3" id="KW-0378">Hydrolase</keyword>
<gene>
    <name evidence="3" type="ORF">DV707_17765</name>
    <name evidence="4" type="ORF">SAMN04488133_3462</name>
</gene>
<keyword evidence="1" id="KW-1133">Transmembrane helix</keyword>
<dbReference type="EMBL" id="CP031314">
    <property type="protein sequence ID" value="QCC49581.1"/>
    <property type="molecule type" value="Genomic_DNA"/>
</dbReference>
<evidence type="ECO:0000313" key="4">
    <source>
        <dbReference type="EMBL" id="SEG72155.1"/>
    </source>
</evidence>
<sequence>MSSATTSPIGRWRVDLTGIRETSWPVIAAIILLAAGYPVLIWSNREFVLTVSQPIVDATGGLVQPTLLVYLPVLLVVIGGVMLWAGRLRLRDLSLRRDDLRTGVVVTVGVWLLMQVVGVAVLLWTGEPVQLNETWLAGGALAAIGALVAQLFGNALYEEVVFRAFLLNQFRHTIQRRLTTAARWSVLLALVASQVVFALIHVPNRLVGEGLALGQLGPTLLLLFVWGTLLAVVYYRTGNLFVAIGVHAFMNTPTMLVGPPDVGILTAIVLGILIAALWPRLERFTDGTRSDDVDDSYQQPSN</sequence>
<keyword evidence="3" id="KW-0614">Plasmid</keyword>
<evidence type="ECO:0000313" key="3">
    <source>
        <dbReference type="EMBL" id="QCC49581.1"/>
    </source>
</evidence>
<feature type="transmembrane region" description="Helical" evidence="1">
    <location>
        <begin position="21"/>
        <end position="42"/>
    </location>
</feature>
<reference evidence="4 5" key="1">
    <citation type="submission" date="2016-10" db="EMBL/GenBank/DDBJ databases">
        <authorList>
            <person name="de Groot N.N."/>
        </authorList>
    </citation>
    <scope>NUCLEOTIDE SEQUENCE [LARGE SCALE GENOMIC DNA]</scope>
    <source>
        <strain evidence="4 5">CGMCC 1.10331</strain>
    </source>
</reference>
<reference evidence="3 6" key="2">
    <citation type="journal article" date="2019" name="Nat. Commun.">
        <title>A new type of DNA phosphorothioation-based antiviral system in archaea.</title>
        <authorList>
            <person name="Xiong L."/>
            <person name="Liu S."/>
            <person name="Chen S."/>
            <person name="Xiao Y."/>
            <person name="Zhu B."/>
            <person name="Gao Y."/>
            <person name="Zhang Y."/>
            <person name="Chen B."/>
            <person name="Luo J."/>
            <person name="Deng Z."/>
            <person name="Chen X."/>
            <person name="Wang L."/>
            <person name="Chen S."/>
        </authorList>
    </citation>
    <scope>NUCLEOTIDE SEQUENCE [LARGE SCALE GENOMIC DNA]</scope>
    <source>
        <strain evidence="3 6">CGMCC 1.10331</strain>
        <plasmid evidence="3 6">unnamed3</plasmid>
    </source>
</reference>
<dbReference type="GO" id="GO:0008237">
    <property type="term" value="F:metallopeptidase activity"/>
    <property type="evidence" value="ECO:0007669"/>
    <property type="project" value="UniProtKB-KW"/>
</dbReference>